<evidence type="ECO:0000313" key="1">
    <source>
        <dbReference type="EMBL" id="KGN32181.1"/>
    </source>
</evidence>
<organism evidence="1 2">
    <name type="scientific">Knoellia sinensis KCTC 19936</name>
    <dbReference type="NCBI Taxonomy" id="1385520"/>
    <lineage>
        <taxon>Bacteria</taxon>
        <taxon>Bacillati</taxon>
        <taxon>Actinomycetota</taxon>
        <taxon>Actinomycetes</taxon>
        <taxon>Micrococcales</taxon>
        <taxon>Intrasporangiaceae</taxon>
        <taxon>Knoellia</taxon>
    </lineage>
</organism>
<evidence type="ECO:0000313" key="2">
    <source>
        <dbReference type="Proteomes" id="UP000030002"/>
    </source>
</evidence>
<sequence length="73" mass="8050">MVDPEGIQLAFPEVVYRAAHSIHQRSQLALVIGPDDLARNLTVGLGGHRSRLVRPVITREVRHDSTDSVTLDP</sequence>
<dbReference type="Proteomes" id="UP000030002">
    <property type="component" value="Unassembled WGS sequence"/>
</dbReference>
<dbReference type="AlphaFoldDB" id="A0A0A0J991"/>
<accession>A0A0A0J991</accession>
<protein>
    <submittedName>
        <fullName evidence="1">Uncharacterized protein</fullName>
    </submittedName>
</protein>
<keyword evidence="2" id="KW-1185">Reference proteome</keyword>
<reference evidence="1 2" key="1">
    <citation type="submission" date="2013-08" db="EMBL/GenBank/DDBJ databases">
        <title>The genome sequence of Knoellia sinensis.</title>
        <authorList>
            <person name="Zhu W."/>
            <person name="Wang G."/>
        </authorList>
    </citation>
    <scope>NUCLEOTIDE SEQUENCE [LARGE SCALE GENOMIC DNA]</scope>
    <source>
        <strain evidence="1 2">KCTC 19936</strain>
    </source>
</reference>
<dbReference type="STRING" id="1385520.N802_11015"/>
<proteinExistence type="predicted"/>
<gene>
    <name evidence="1" type="ORF">N802_11015</name>
</gene>
<comment type="caution">
    <text evidence="1">The sequence shown here is derived from an EMBL/GenBank/DDBJ whole genome shotgun (WGS) entry which is preliminary data.</text>
</comment>
<dbReference type="EMBL" id="AVPJ01000008">
    <property type="protein sequence ID" value="KGN32181.1"/>
    <property type="molecule type" value="Genomic_DNA"/>
</dbReference>
<name>A0A0A0J991_9MICO</name>